<proteinExistence type="inferred from homology"/>
<evidence type="ECO:0000256" key="1">
    <source>
        <dbReference type="ARBA" id="ARBA00022475"/>
    </source>
</evidence>
<reference evidence="6 7" key="1">
    <citation type="journal article" date="2013" name="BMC Microbiol.">
        <title>Identification of the type II cytochrome c maturation pathway in anammox bacteria by comparative genomics.</title>
        <authorList>
            <person name="Ferousi C."/>
            <person name="Speth D.R."/>
            <person name="Reimann J."/>
            <person name="Op den Camp H.J."/>
            <person name="Allen J.W."/>
            <person name="Keltjens J.T."/>
            <person name="Jetten M.S."/>
        </authorList>
    </citation>
    <scope>NUCLEOTIDE SEQUENCE [LARGE SCALE GENOMIC DNA]</scope>
    <source>
        <strain evidence="6">RU1</strain>
    </source>
</reference>
<comment type="similarity">
    <text evidence="5">Belongs to the FliO/MopB family.</text>
</comment>
<keyword evidence="1 5" id="KW-1003">Cell membrane</keyword>
<keyword evidence="6" id="KW-0282">Flagellum</keyword>
<evidence type="ECO:0000256" key="5">
    <source>
        <dbReference type="RuleBase" id="RU362064"/>
    </source>
</evidence>
<name>A0A0M2UQZ4_9BACT</name>
<evidence type="ECO:0000256" key="4">
    <source>
        <dbReference type="ARBA" id="ARBA00023136"/>
    </source>
</evidence>
<keyword evidence="6" id="KW-0969">Cilium</keyword>
<dbReference type="GO" id="GO:0009425">
    <property type="term" value="C:bacterial-type flagellum basal body"/>
    <property type="evidence" value="ECO:0007669"/>
    <property type="project" value="UniProtKB-SubCell"/>
</dbReference>
<dbReference type="EMBL" id="LAQJ01000282">
    <property type="protein sequence ID" value="KKO18287.1"/>
    <property type="molecule type" value="Genomic_DNA"/>
</dbReference>
<protein>
    <recommendedName>
        <fullName evidence="5">Flagellar protein</fullName>
    </recommendedName>
</protein>
<dbReference type="AlphaFoldDB" id="A0A0M2UQZ4"/>
<dbReference type="NCBIfam" id="TIGR03500">
    <property type="entry name" value="FliO_TIGR"/>
    <property type="match status" value="1"/>
</dbReference>
<dbReference type="InterPro" id="IPR022781">
    <property type="entry name" value="Flagellar_biosynth_FliO"/>
</dbReference>
<evidence type="ECO:0000313" key="7">
    <source>
        <dbReference type="Proteomes" id="UP000034954"/>
    </source>
</evidence>
<dbReference type="Pfam" id="PF04347">
    <property type="entry name" value="FliO"/>
    <property type="match status" value="1"/>
</dbReference>
<feature type="transmembrane region" description="Helical" evidence="5">
    <location>
        <begin position="57"/>
        <end position="76"/>
    </location>
</feature>
<evidence type="ECO:0000256" key="3">
    <source>
        <dbReference type="ARBA" id="ARBA00022989"/>
    </source>
</evidence>
<dbReference type="Proteomes" id="UP000034954">
    <property type="component" value="Unassembled WGS sequence"/>
</dbReference>
<evidence type="ECO:0000313" key="6">
    <source>
        <dbReference type="EMBL" id="KKO18287.1"/>
    </source>
</evidence>
<comment type="caution">
    <text evidence="6">The sequence shown here is derived from an EMBL/GenBank/DDBJ whole genome shotgun (WGS) entry which is preliminary data.</text>
</comment>
<keyword evidence="4 5" id="KW-0472">Membrane</keyword>
<organism evidence="6 7">
    <name type="scientific">Candidatus Brocadia fulgida</name>
    <dbReference type="NCBI Taxonomy" id="380242"/>
    <lineage>
        <taxon>Bacteria</taxon>
        <taxon>Pseudomonadati</taxon>
        <taxon>Planctomycetota</taxon>
        <taxon>Candidatus Brocadiia</taxon>
        <taxon>Candidatus Brocadiales</taxon>
        <taxon>Candidatus Brocadiaceae</taxon>
        <taxon>Candidatus Brocadia</taxon>
    </lineage>
</organism>
<dbReference type="GO" id="GO:0005886">
    <property type="term" value="C:plasma membrane"/>
    <property type="evidence" value="ECO:0007669"/>
    <property type="project" value="UniProtKB-SubCell"/>
</dbReference>
<keyword evidence="7" id="KW-1185">Reference proteome</keyword>
<keyword evidence="2 5" id="KW-0812">Transmembrane</keyword>
<keyword evidence="5" id="KW-0975">Bacterial flagellum</keyword>
<keyword evidence="3 5" id="KW-1133">Transmembrane helix</keyword>
<evidence type="ECO:0000256" key="2">
    <source>
        <dbReference type="ARBA" id="ARBA00022692"/>
    </source>
</evidence>
<comment type="subcellular location">
    <subcellularLocation>
        <location evidence="5">Cell membrane</location>
    </subcellularLocation>
    <subcellularLocation>
        <location evidence="5">Bacterial flagellum basal body</location>
    </subcellularLocation>
</comment>
<sequence>MIKKWLFVMFLILLVTCDKGYCVPERMENGGIHGTAVTETESANIAEPVNFLKITPWIKTLGLVIVVIIVGIFFLYKKLGMKTGMIGRKRYIHVVDSLSLGSKKSVHLVKVPGKVLFIGVTNERIQFLSEITEKDIVDSLVSESRGSEFMSFFKRVCTGS</sequence>
<accession>A0A0M2UQZ4</accession>
<dbReference type="GO" id="GO:0044781">
    <property type="term" value="P:bacterial-type flagellum organization"/>
    <property type="evidence" value="ECO:0007669"/>
    <property type="project" value="UniProtKB-UniRule"/>
</dbReference>
<gene>
    <name evidence="6" type="ORF">BROFUL_03014</name>
</gene>
<keyword evidence="6" id="KW-0966">Cell projection</keyword>